<feature type="compositionally biased region" description="Basic and acidic residues" evidence="1">
    <location>
        <begin position="1"/>
        <end position="14"/>
    </location>
</feature>
<feature type="transmembrane region" description="Helical" evidence="2">
    <location>
        <begin position="155"/>
        <end position="174"/>
    </location>
</feature>
<dbReference type="AlphaFoldDB" id="A0A7S1ABT8"/>
<evidence type="ECO:0000256" key="2">
    <source>
        <dbReference type="SAM" id="Phobius"/>
    </source>
</evidence>
<evidence type="ECO:0000256" key="1">
    <source>
        <dbReference type="SAM" id="MobiDB-lite"/>
    </source>
</evidence>
<evidence type="ECO:0000259" key="3">
    <source>
        <dbReference type="Pfam" id="PF00644"/>
    </source>
</evidence>
<keyword evidence="2" id="KW-0472">Membrane</keyword>
<dbReference type="GO" id="GO:1990404">
    <property type="term" value="F:NAD+-protein mono-ADP-ribosyltransferase activity"/>
    <property type="evidence" value="ECO:0007669"/>
    <property type="project" value="TreeGrafter"/>
</dbReference>
<feature type="domain" description="PARP catalytic" evidence="3">
    <location>
        <begin position="360"/>
        <end position="494"/>
    </location>
</feature>
<keyword evidence="2" id="KW-1133">Transmembrane helix</keyword>
<dbReference type="GO" id="GO:0003950">
    <property type="term" value="F:NAD+ poly-ADP-ribosyltransferase activity"/>
    <property type="evidence" value="ECO:0007669"/>
    <property type="project" value="InterPro"/>
</dbReference>
<protein>
    <recommendedName>
        <fullName evidence="3">PARP catalytic domain-containing protein</fullName>
    </recommendedName>
</protein>
<keyword evidence="2" id="KW-0812">Transmembrane</keyword>
<reference evidence="4" key="1">
    <citation type="submission" date="2021-01" db="EMBL/GenBank/DDBJ databases">
        <authorList>
            <person name="Corre E."/>
            <person name="Pelletier E."/>
            <person name="Niang G."/>
            <person name="Scheremetjew M."/>
            <person name="Finn R."/>
            <person name="Kale V."/>
            <person name="Holt S."/>
            <person name="Cochrane G."/>
            <person name="Meng A."/>
            <person name="Brown T."/>
            <person name="Cohen L."/>
        </authorList>
    </citation>
    <scope>NUCLEOTIDE SEQUENCE</scope>
</reference>
<feature type="transmembrane region" description="Helical" evidence="2">
    <location>
        <begin position="29"/>
        <end position="47"/>
    </location>
</feature>
<dbReference type="Pfam" id="PF00644">
    <property type="entry name" value="PARP"/>
    <property type="match status" value="1"/>
</dbReference>
<dbReference type="SUPFAM" id="SSF56399">
    <property type="entry name" value="ADP-ribosylation"/>
    <property type="match status" value="1"/>
</dbReference>
<dbReference type="EMBL" id="HBFQ01033231">
    <property type="protein sequence ID" value="CAD8849031.1"/>
    <property type="molecule type" value="Transcribed_RNA"/>
</dbReference>
<feature type="region of interest" description="Disordered" evidence="1">
    <location>
        <begin position="1"/>
        <end position="21"/>
    </location>
</feature>
<sequence>MASDMREPLVRSDDTSDSTSRNRCHVRRAWGGTIVLVCVLASASVVVTRTRPSREARAAREKFDATVADHLVPRATVAGIYPSDSFRSSSNETVALGTSSSGSENFFSEWWLVWGEIWAEVGEGFCDHLMEAHHWSTASCCNRVVMEVLNERGNIYFGAAIFFLCGAAVVFGAFEVGKRTVPSPPRSWKNWQLLRFFDDNFYEEVDVTKELGDTIQELLDLTTDKKKMGKGMDGSFATHKGMRVLQVTRIENGRLWSAYKTLRSGMPHTFTKMRAFEGDVKERAEDACNVIRNGQLPWQQSAKVKTFMQSLNLRASKNEVLLFHGLKGAGALDNQGKVMYTTDANSPLQAVKREGLDDRCGTISGMYGSGIYFADMASKADCYAGRYKGTEEGTVGEEAHLFLCRVTLGMPYKTDQSLENLRRPPCFCGHFDMSLAWSDVKLGKQWSEKDLPLMTCQHERFDSVIQDYEVEKKRKLYREYIVYGKQSYPEYCVRYLRTDGTHEHHDRRRR</sequence>
<dbReference type="PANTHER" id="PTHR45740:SF2">
    <property type="entry name" value="POLY [ADP-RIBOSE] POLYMERASE"/>
    <property type="match status" value="1"/>
</dbReference>
<organism evidence="4">
    <name type="scientific">Noctiluca scintillans</name>
    <name type="common">Sea sparkle</name>
    <name type="synonym">Red tide dinoflagellate</name>
    <dbReference type="NCBI Taxonomy" id="2966"/>
    <lineage>
        <taxon>Eukaryota</taxon>
        <taxon>Sar</taxon>
        <taxon>Alveolata</taxon>
        <taxon>Dinophyceae</taxon>
        <taxon>Noctilucales</taxon>
        <taxon>Noctilucaceae</taxon>
        <taxon>Noctiluca</taxon>
    </lineage>
</organism>
<gene>
    <name evidence="4" type="ORF">NSCI0253_LOCUS23381</name>
</gene>
<dbReference type="InterPro" id="IPR051712">
    <property type="entry name" value="ARTD-AVP"/>
</dbReference>
<name>A0A7S1ABT8_NOCSC</name>
<dbReference type="InterPro" id="IPR012317">
    <property type="entry name" value="Poly(ADP-ribose)pol_cat_dom"/>
</dbReference>
<dbReference type="PANTHER" id="PTHR45740">
    <property type="entry name" value="POLY [ADP-RIBOSE] POLYMERASE"/>
    <property type="match status" value="1"/>
</dbReference>
<accession>A0A7S1ABT8</accession>
<dbReference type="GO" id="GO:0005634">
    <property type="term" value="C:nucleus"/>
    <property type="evidence" value="ECO:0007669"/>
    <property type="project" value="TreeGrafter"/>
</dbReference>
<evidence type="ECO:0000313" key="4">
    <source>
        <dbReference type="EMBL" id="CAD8849031.1"/>
    </source>
</evidence>
<proteinExistence type="predicted"/>
<dbReference type="Gene3D" id="3.90.228.10">
    <property type="match status" value="1"/>
</dbReference>